<keyword evidence="3" id="KW-0408">Iron</keyword>
<comment type="caution">
    <text evidence="4">The sequence shown here is derived from an EMBL/GenBank/DDBJ whole genome shotgun (WGS) entry which is preliminary data.</text>
</comment>
<keyword evidence="3" id="KW-0479">Metal-binding</keyword>
<keyword evidence="3" id="KW-0560">Oxidoreductase</keyword>
<dbReference type="SUPFAM" id="SSF48264">
    <property type="entry name" value="Cytochrome P450"/>
    <property type="match status" value="1"/>
</dbReference>
<reference evidence="4 5" key="1">
    <citation type="submission" date="2024-03" db="EMBL/GenBank/DDBJ databases">
        <title>Novel species of the genus Variovorax.</title>
        <authorList>
            <person name="Liu Q."/>
            <person name="Xin Y.-H."/>
        </authorList>
    </citation>
    <scope>NUCLEOTIDE SEQUENCE [LARGE SCALE GENOMIC DNA]</scope>
    <source>
        <strain evidence="4 5">KACC 18899</strain>
    </source>
</reference>
<organism evidence="4 5">
    <name type="scientific">Variovorax ureilyticus</name>
    <dbReference type="NCBI Taxonomy" id="1836198"/>
    <lineage>
        <taxon>Bacteria</taxon>
        <taxon>Pseudomonadati</taxon>
        <taxon>Pseudomonadota</taxon>
        <taxon>Betaproteobacteria</taxon>
        <taxon>Burkholderiales</taxon>
        <taxon>Comamonadaceae</taxon>
        <taxon>Variovorax</taxon>
    </lineage>
</organism>
<dbReference type="InterPro" id="IPR050121">
    <property type="entry name" value="Cytochrome_P450_monoxygenase"/>
</dbReference>
<dbReference type="PRINTS" id="PR00463">
    <property type="entry name" value="EP450I"/>
</dbReference>
<evidence type="ECO:0000313" key="5">
    <source>
        <dbReference type="Proteomes" id="UP001365846"/>
    </source>
</evidence>
<dbReference type="PROSITE" id="PS00086">
    <property type="entry name" value="CYTOCHROME_P450"/>
    <property type="match status" value="1"/>
</dbReference>
<keyword evidence="3" id="KW-0503">Monooxygenase</keyword>
<keyword evidence="3" id="KW-0349">Heme</keyword>
<dbReference type="PANTHER" id="PTHR24305:SF166">
    <property type="entry name" value="CYTOCHROME P450 12A4, MITOCHONDRIAL-RELATED"/>
    <property type="match status" value="1"/>
</dbReference>
<dbReference type="Proteomes" id="UP001365846">
    <property type="component" value="Unassembled WGS sequence"/>
</dbReference>
<evidence type="ECO:0000256" key="2">
    <source>
        <dbReference type="ARBA" id="ARBA00010617"/>
    </source>
</evidence>
<dbReference type="PANTHER" id="PTHR24305">
    <property type="entry name" value="CYTOCHROME P450"/>
    <property type="match status" value="1"/>
</dbReference>
<dbReference type="RefSeq" id="WP_340355787.1">
    <property type="nucleotide sequence ID" value="NZ_JBBKZU010000002.1"/>
</dbReference>
<dbReference type="EMBL" id="JBBKZU010000002">
    <property type="protein sequence ID" value="MEJ8810465.1"/>
    <property type="molecule type" value="Genomic_DNA"/>
</dbReference>
<comment type="cofactor">
    <cofactor evidence="1">
        <name>heme</name>
        <dbReference type="ChEBI" id="CHEBI:30413"/>
    </cofactor>
</comment>
<dbReference type="InterPro" id="IPR017972">
    <property type="entry name" value="Cyt_P450_CS"/>
</dbReference>
<dbReference type="Pfam" id="PF00067">
    <property type="entry name" value="p450"/>
    <property type="match status" value="1"/>
</dbReference>
<dbReference type="Gene3D" id="1.10.630.10">
    <property type="entry name" value="Cytochrome P450"/>
    <property type="match status" value="1"/>
</dbReference>
<name>A0ABU8V9Y3_9BURK</name>
<keyword evidence="5" id="KW-1185">Reference proteome</keyword>
<sequence length="482" mass="53345">MTTAPTTATRLREFDDLPGPRGVPVFGNLLQVDSTRLHLQLEQWCEVYGPIYKLRLGPRSAVVVGDHELIAAALRDRPDGFRRTTKLEQVWTELGLTGGVFGANGESWRRQRRMVMAAFDPGHVRRYHPALQRVALRLVERWQQAARQGAAIDLREDLMRFTVDAIAGLAFGAEVNTLQSGEDVIQEHLNRLFPAVFKRIFAPLPTWRWFPSAEDRALVRSVAEVNAAVDGFIAQGRKRLQENPALREHPSNLLEAMLVAADEPDSGMDDRQVAGNVLTMLLAGEDTTANTLAWMIHLLWQNPDALAKATAEARRVCADGQPPTIDQIGQLDYIEACAHESMRLKPVAPQNTMQALRDTTLGDVHIPAGMLVMAVMRRDAVSEAHVHDAARFSPERWLADDHPNQSASAAKRISMPFGAGPRICPGRYLALVEIKMAMAVLLSRFDILDVGTATGEEPRELLQLAMAPVGLKMRVREHGTSG</sequence>
<dbReference type="PRINTS" id="PR00385">
    <property type="entry name" value="P450"/>
</dbReference>
<gene>
    <name evidence="4" type="ORF">WKW77_05250</name>
</gene>
<dbReference type="InterPro" id="IPR001128">
    <property type="entry name" value="Cyt_P450"/>
</dbReference>
<protein>
    <submittedName>
        <fullName evidence="4">Cytochrome P450</fullName>
    </submittedName>
</protein>
<evidence type="ECO:0000256" key="3">
    <source>
        <dbReference type="RuleBase" id="RU000461"/>
    </source>
</evidence>
<proteinExistence type="inferred from homology"/>
<evidence type="ECO:0000256" key="1">
    <source>
        <dbReference type="ARBA" id="ARBA00001971"/>
    </source>
</evidence>
<evidence type="ECO:0000313" key="4">
    <source>
        <dbReference type="EMBL" id="MEJ8810465.1"/>
    </source>
</evidence>
<comment type="similarity">
    <text evidence="2 3">Belongs to the cytochrome P450 family.</text>
</comment>
<accession>A0ABU8V9Y3</accession>
<dbReference type="InterPro" id="IPR036396">
    <property type="entry name" value="Cyt_P450_sf"/>
</dbReference>
<dbReference type="InterPro" id="IPR002401">
    <property type="entry name" value="Cyt_P450_E_grp-I"/>
</dbReference>